<comment type="caution">
    <text evidence="5">The sequence shown here is derived from an EMBL/GenBank/DDBJ whole genome shotgun (WGS) entry which is preliminary data.</text>
</comment>
<protein>
    <submittedName>
        <fullName evidence="5">MarR family winged helix-turn-helix transcriptional regulator</fullName>
    </submittedName>
</protein>
<dbReference type="RefSeq" id="WP_389220222.1">
    <property type="nucleotide sequence ID" value="NZ_JBIACJ010000006.1"/>
</dbReference>
<reference evidence="5 6" key="1">
    <citation type="submission" date="2024-08" db="EMBL/GenBank/DDBJ databases">
        <title>Two novel Cytobacillus novel species.</title>
        <authorList>
            <person name="Liu G."/>
        </authorList>
    </citation>
    <scope>NUCLEOTIDE SEQUENCE [LARGE SCALE GENOMIC DNA]</scope>
    <source>
        <strain evidence="5 6">FJAT-53684</strain>
    </source>
</reference>
<evidence type="ECO:0000256" key="2">
    <source>
        <dbReference type="ARBA" id="ARBA00023125"/>
    </source>
</evidence>
<accession>A0ABW6JZK4</accession>
<keyword evidence="6" id="KW-1185">Reference proteome</keyword>
<name>A0ABW6JZK4_9BACI</name>
<keyword evidence="2" id="KW-0238">DNA-binding</keyword>
<dbReference type="PANTHER" id="PTHR42756">
    <property type="entry name" value="TRANSCRIPTIONAL REGULATOR, MARR"/>
    <property type="match status" value="1"/>
</dbReference>
<evidence type="ECO:0000256" key="3">
    <source>
        <dbReference type="ARBA" id="ARBA00023163"/>
    </source>
</evidence>
<keyword evidence="1" id="KW-0805">Transcription regulation</keyword>
<dbReference type="SUPFAM" id="SSF46785">
    <property type="entry name" value="Winged helix' DNA-binding domain"/>
    <property type="match status" value="1"/>
</dbReference>
<dbReference type="InterPro" id="IPR000835">
    <property type="entry name" value="HTH_MarR-typ"/>
</dbReference>
<dbReference type="Gene3D" id="1.10.10.10">
    <property type="entry name" value="Winged helix-like DNA-binding domain superfamily/Winged helix DNA-binding domain"/>
    <property type="match status" value="1"/>
</dbReference>
<dbReference type="EMBL" id="JBIACJ010000006">
    <property type="protein sequence ID" value="MFE8697309.1"/>
    <property type="molecule type" value="Genomic_DNA"/>
</dbReference>
<dbReference type="Pfam" id="PF01047">
    <property type="entry name" value="MarR"/>
    <property type="match status" value="1"/>
</dbReference>
<evidence type="ECO:0000313" key="6">
    <source>
        <dbReference type="Proteomes" id="UP001601058"/>
    </source>
</evidence>
<dbReference type="PANTHER" id="PTHR42756:SF1">
    <property type="entry name" value="TRANSCRIPTIONAL REPRESSOR OF EMRAB OPERON"/>
    <property type="match status" value="1"/>
</dbReference>
<dbReference type="PROSITE" id="PS50995">
    <property type="entry name" value="HTH_MARR_2"/>
    <property type="match status" value="1"/>
</dbReference>
<feature type="domain" description="HTH marR-type" evidence="4">
    <location>
        <begin position="5"/>
        <end position="136"/>
    </location>
</feature>
<dbReference type="InterPro" id="IPR036390">
    <property type="entry name" value="WH_DNA-bd_sf"/>
</dbReference>
<dbReference type="Proteomes" id="UP001601058">
    <property type="component" value="Unassembled WGS sequence"/>
</dbReference>
<evidence type="ECO:0000259" key="4">
    <source>
        <dbReference type="PROSITE" id="PS50995"/>
    </source>
</evidence>
<gene>
    <name evidence="5" type="ORF">ACFYKT_13275</name>
</gene>
<keyword evidence="3" id="KW-0804">Transcription</keyword>
<sequence>MYKNQSNFFHSINQFTRHFSKSLNEVLVPLGLYSAQWTIIYLLNTNGPSTQKDLSLYLGVEAPTMTRTLARLEKAGWISKLSGTDKREKKIFLTDLAHKQYEVWLEAVQACESNVLNNISEEERDLMQKIIERMNNNL</sequence>
<dbReference type="PRINTS" id="PR00598">
    <property type="entry name" value="HTHMARR"/>
</dbReference>
<proteinExistence type="predicted"/>
<dbReference type="SMART" id="SM00347">
    <property type="entry name" value="HTH_MARR"/>
    <property type="match status" value="1"/>
</dbReference>
<dbReference type="InterPro" id="IPR036388">
    <property type="entry name" value="WH-like_DNA-bd_sf"/>
</dbReference>
<organism evidence="5 6">
    <name type="scientific">Cytobacillus mangrovibacter</name>
    <dbReference type="NCBI Taxonomy" id="3299024"/>
    <lineage>
        <taxon>Bacteria</taxon>
        <taxon>Bacillati</taxon>
        <taxon>Bacillota</taxon>
        <taxon>Bacilli</taxon>
        <taxon>Bacillales</taxon>
        <taxon>Bacillaceae</taxon>
        <taxon>Cytobacillus</taxon>
    </lineage>
</organism>
<evidence type="ECO:0000256" key="1">
    <source>
        <dbReference type="ARBA" id="ARBA00023015"/>
    </source>
</evidence>
<evidence type="ECO:0000313" key="5">
    <source>
        <dbReference type="EMBL" id="MFE8697309.1"/>
    </source>
</evidence>